<gene>
    <name evidence="1" type="ORF">CP557_00795</name>
</gene>
<dbReference type="RefSeq" id="WP_097378151.1">
    <property type="nucleotide sequence ID" value="NZ_NXNI01000001.1"/>
</dbReference>
<dbReference type="EMBL" id="NXNI01000001">
    <property type="protein sequence ID" value="PCR89201.1"/>
    <property type="molecule type" value="Genomic_DNA"/>
</dbReference>
<comment type="caution">
    <text evidence="1">The sequence shown here is derived from an EMBL/GenBank/DDBJ whole genome shotgun (WGS) entry which is preliminary data.</text>
</comment>
<accession>A0A2A5QQT0</accession>
<dbReference type="SUPFAM" id="SSF49764">
    <property type="entry name" value="HSP20-like chaperones"/>
    <property type="match status" value="1"/>
</dbReference>
<evidence type="ECO:0008006" key="3">
    <source>
        <dbReference type="Google" id="ProtNLM"/>
    </source>
</evidence>
<proteinExistence type="predicted"/>
<evidence type="ECO:0000313" key="2">
    <source>
        <dbReference type="Proteomes" id="UP000219689"/>
    </source>
</evidence>
<reference evidence="1 2" key="1">
    <citation type="submission" date="2017-09" db="EMBL/GenBank/DDBJ databases">
        <title>Genome sequences of Natrinema ejinorence JCM 13890T.</title>
        <authorList>
            <person name="Roh S.W."/>
            <person name="Kim Y.B."/>
            <person name="Kim J.Y."/>
        </authorList>
    </citation>
    <scope>NUCLEOTIDE SEQUENCE [LARGE SCALE GENOMIC DNA]</scope>
    <source>
        <strain evidence="1 2">JCM 13890</strain>
    </source>
</reference>
<keyword evidence="2" id="KW-1185">Reference proteome</keyword>
<dbReference type="CDD" id="cd00298">
    <property type="entry name" value="ACD_sHsps_p23-like"/>
    <property type="match status" value="1"/>
</dbReference>
<evidence type="ECO:0000313" key="1">
    <source>
        <dbReference type="EMBL" id="PCR89201.1"/>
    </source>
</evidence>
<dbReference type="OrthoDB" id="201407at2157"/>
<protein>
    <recommendedName>
        <fullName evidence="3">Molecular chaperone Hsp20</fullName>
    </recommendedName>
</protein>
<sequence length="96" mass="10574">MAAPPSSEVASFPFPTQFVYEGRADRFRAAVDISPATIDDVTVEVGPRRLRIAVDRPDGVAERTVTPLPRDLVFGDERTAVYNNGVLSVSVETRRR</sequence>
<organism evidence="1 2">
    <name type="scientific">Natrinema ejinorense</name>
    <dbReference type="NCBI Taxonomy" id="373386"/>
    <lineage>
        <taxon>Archaea</taxon>
        <taxon>Methanobacteriati</taxon>
        <taxon>Methanobacteriota</taxon>
        <taxon>Stenosarchaea group</taxon>
        <taxon>Halobacteria</taxon>
        <taxon>Halobacteriales</taxon>
        <taxon>Natrialbaceae</taxon>
        <taxon>Natrinema</taxon>
    </lineage>
</organism>
<dbReference type="InterPro" id="IPR008978">
    <property type="entry name" value="HSP20-like_chaperone"/>
</dbReference>
<dbReference type="Proteomes" id="UP000219689">
    <property type="component" value="Unassembled WGS sequence"/>
</dbReference>
<name>A0A2A5QQT0_9EURY</name>
<dbReference type="AlphaFoldDB" id="A0A2A5QQT0"/>